<accession>A0A2G4AW17</accession>
<sequence>MMMKEQQVLYSRFYKAQDRFASLEQVQGNEPFVIRDYIECALTLSAYYEKHAAQENILLCELYLRQVFFHLIEAIESPDHSFAFRHICLDSIHSPLFYLKRHYRQQPHGQARFLNISQTLQQVQAPLG</sequence>
<evidence type="ECO:0000313" key="2">
    <source>
        <dbReference type="EMBL" id="MDP2502506.1"/>
    </source>
</evidence>
<protein>
    <submittedName>
        <fullName evidence="5">Uncharacterized protein</fullName>
    </submittedName>
</protein>
<proteinExistence type="predicted"/>
<evidence type="ECO:0000313" key="7">
    <source>
        <dbReference type="Proteomes" id="UP000244197"/>
    </source>
</evidence>
<evidence type="ECO:0000313" key="5">
    <source>
        <dbReference type="EMBL" id="PTP38592.1"/>
    </source>
</evidence>
<evidence type="ECO:0000313" key="8">
    <source>
        <dbReference type="Proteomes" id="UP001569200"/>
    </source>
</evidence>
<evidence type="ECO:0000313" key="6">
    <source>
        <dbReference type="Proteomes" id="UP000244080"/>
    </source>
</evidence>
<dbReference type="Proteomes" id="UP000244080">
    <property type="component" value="Unassembled WGS sequence"/>
</dbReference>
<gene>
    <name evidence="3" type="ORF">ACED33_12555</name>
    <name evidence="5" type="ORF">CWO07_04635</name>
    <name evidence="4" type="ORF">CWO36_08615</name>
    <name evidence="1" type="ORF">L8R85_10275</name>
    <name evidence="2" type="ORF">Q8W42_17470</name>
</gene>
<dbReference type="AlphaFoldDB" id="A0A2G4AW17"/>
<dbReference type="RefSeq" id="WP_004729728.1">
    <property type="nucleotide sequence ID" value="NZ_AP025508.1"/>
</dbReference>
<reference evidence="6 7" key="1">
    <citation type="submission" date="2017-11" db="EMBL/GenBank/DDBJ databases">
        <title>Population delineation of vibrios coincides with oyster pathogenicity.</title>
        <authorList>
            <person name="Bruto M."/>
            <person name="Labreuche Y."/>
            <person name="James A."/>
            <person name="Piel D."/>
            <person name="Chenivesse S."/>
            <person name="Petton B."/>
            <person name="Polz M.F."/>
            <person name="Le Roux F."/>
        </authorList>
    </citation>
    <scope>NUCLEOTIDE SEQUENCE [LARGE SCALE GENOMIC DNA]</scope>
    <source>
        <strain evidence="4 6">1F_55</strain>
        <strain evidence="5 7">FF_144</strain>
    </source>
</reference>
<dbReference type="EMBL" id="PIFK01000007">
    <property type="protein sequence ID" value="PTP38592.1"/>
    <property type="molecule type" value="Genomic_DNA"/>
</dbReference>
<dbReference type="EMBL" id="JAUYVL010000011">
    <property type="protein sequence ID" value="MDP2502506.1"/>
    <property type="molecule type" value="Genomic_DNA"/>
</dbReference>
<dbReference type="GeneID" id="72397895"/>
<dbReference type="Proteomes" id="UP001159663">
    <property type="component" value="Unassembled WGS sequence"/>
</dbReference>
<evidence type="ECO:0000313" key="4">
    <source>
        <dbReference type="EMBL" id="PTP20109.1"/>
    </source>
</evidence>
<dbReference type="Proteomes" id="UP001177935">
    <property type="component" value="Unassembled WGS sequence"/>
</dbReference>
<keyword evidence="8" id="KW-1185">Reference proteome</keyword>
<reference evidence="3 8" key="4">
    <citation type="submission" date="2024-06" db="EMBL/GenBank/DDBJ databases">
        <authorList>
            <person name="Steensen K."/>
            <person name="Seneca J."/>
            <person name="Bartlau N."/>
            <person name="Yu A.X."/>
            <person name="Polz M.F."/>
        </authorList>
    </citation>
    <scope>NUCLEOTIDE SEQUENCE [LARGE SCALE GENOMIC DNA]</scope>
    <source>
        <strain evidence="3 8">1F145</strain>
    </source>
</reference>
<name>A0A2G4AW17_VIBSP</name>
<dbReference type="EMBL" id="PIGA01000011">
    <property type="protein sequence ID" value="PTP20109.1"/>
    <property type="molecule type" value="Genomic_DNA"/>
</dbReference>
<reference evidence="2" key="3">
    <citation type="submission" date="2023-07" db="EMBL/GenBank/DDBJ databases">
        <title>Genome content predicts the carbon catabolic preferences of heterotrophic bacteria.</title>
        <authorList>
            <person name="Gralka M."/>
        </authorList>
    </citation>
    <scope>NUCLEOTIDE SEQUENCE</scope>
    <source>
        <strain evidence="2">6E02</strain>
    </source>
</reference>
<dbReference type="Proteomes" id="UP000244197">
    <property type="component" value="Unassembled WGS sequence"/>
</dbReference>
<organism evidence="5 7">
    <name type="scientific">Vibrio splendidus</name>
    <dbReference type="NCBI Taxonomy" id="29497"/>
    <lineage>
        <taxon>Bacteria</taxon>
        <taxon>Pseudomonadati</taxon>
        <taxon>Pseudomonadota</taxon>
        <taxon>Gammaproteobacteria</taxon>
        <taxon>Vibrionales</taxon>
        <taxon>Vibrionaceae</taxon>
        <taxon>Vibrio</taxon>
    </lineage>
</organism>
<dbReference type="Proteomes" id="UP001569200">
    <property type="component" value="Unassembled WGS sequence"/>
</dbReference>
<reference evidence="1" key="2">
    <citation type="submission" date="2022-01" db="EMBL/GenBank/DDBJ databases">
        <title>Vibrio aestuarianus Clade A and Clade B isolates are associated with Pacific oyster (Crassostrea gigas) disease outbreaks across Ireland.</title>
        <authorList>
            <person name="Coyle N."/>
            <person name="O'Toole C."/>
            <person name="Thomas J.C.L."/>
            <person name="Ryder D."/>
            <person name="Cheslett D."/>
            <person name="Feist S."/>
            <person name="Bean T."/>
            <person name="Joseph A."/>
            <person name="Waina A."/>
            <person name="Feil E."/>
            <person name="Verner-Jeffreys D.W."/>
        </authorList>
    </citation>
    <scope>NUCLEOTIDE SEQUENCE</scope>
    <source>
        <strain evidence="1">S/17/14 A</strain>
    </source>
</reference>
<evidence type="ECO:0000313" key="1">
    <source>
        <dbReference type="EMBL" id="MDH5921407.1"/>
    </source>
</evidence>
<dbReference type="EMBL" id="JBGOOW010000011">
    <property type="protein sequence ID" value="MEZ8181512.1"/>
    <property type="molecule type" value="Genomic_DNA"/>
</dbReference>
<evidence type="ECO:0000313" key="3">
    <source>
        <dbReference type="EMBL" id="MEZ8181512.1"/>
    </source>
</evidence>
<comment type="caution">
    <text evidence="5">The sequence shown here is derived from an EMBL/GenBank/DDBJ whole genome shotgun (WGS) entry which is preliminary data.</text>
</comment>
<dbReference type="EMBL" id="JAKMYX010000031">
    <property type="protein sequence ID" value="MDH5921407.1"/>
    <property type="molecule type" value="Genomic_DNA"/>
</dbReference>